<evidence type="ECO:0000259" key="5">
    <source>
        <dbReference type="Pfam" id="PF25973"/>
    </source>
</evidence>
<comment type="caution">
    <text evidence="6">The sequence shown here is derived from an EMBL/GenBank/DDBJ whole genome shotgun (WGS) entry which is preliminary data.</text>
</comment>
<dbReference type="OrthoDB" id="9806939at2"/>
<keyword evidence="2" id="KW-0813">Transport</keyword>
<dbReference type="SUPFAM" id="SSF111369">
    <property type="entry name" value="HlyD-like secretion proteins"/>
    <property type="match status" value="1"/>
</dbReference>
<dbReference type="FunFam" id="2.40.30.170:FF:000010">
    <property type="entry name" value="Efflux RND transporter periplasmic adaptor subunit"/>
    <property type="match status" value="1"/>
</dbReference>
<keyword evidence="3" id="KW-0175">Coiled coil</keyword>
<dbReference type="Proteomes" id="UP000192796">
    <property type="component" value="Unassembled WGS sequence"/>
</dbReference>
<evidence type="ECO:0000313" key="7">
    <source>
        <dbReference type="Proteomes" id="UP000192796"/>
    </source>
</evidence>
<dbReference type="Gene3D" id="2.40.30.170">
    <property type="match status" value="1"/>
</dbReference>
<dbReference type="EMBL" id="LVYD01000058">
    <property type="protein sequence ID" value="OQP60962.1"/>
    <property type="molecule type" value="Genomic_DNA"/>
</dbReference>
<dbReference type="InterPro" id="IPR051909">
    <property type="entry name" value="MFP_Cation_Efflux"/>
</dbReference>
<dbReference type="GO" id="GO:0060003">
    <property type="term" value="P:copper ion export"/>
    <property type="evidence" value="ECO:0007669"/>
    <property type="project" value="TreeGrafter"/>
</dbReference>
<protein>
    <submittedName>
        <fullName evidence="6">Efflux transporter periplasmic adaptor subunit</fullName>
    </submittedName>
</protein>
<evidence type="ECO:0000256" key="1">
    <source>
        <dbReference type="ARBA" id="ARBA00009477"/>
    </source>
</evidence>
<name>A0A1V9FRJ4_9BACT</name>
<proteinExistence type="inferred from homology"/>
<dbReference type="InterPro" id="IPR058792">
    <property type="entry name" value="Beta-barrel_RND_2"/>
</dbReference>
<comment type="similarity">
    <text evidence="1">Belongs to the membrane fusion protein (MFP) (TC 8.A.1) family.</text>
</comment>
<dbReference type="GO" id="GO:0016020">
    <property type="term" value="C:membrane"/>
    <property type="evidence" value="ECO:0007669"/>
    <property type="project" value="InterPro"/>
</dbReference>
<evidence type="ECO:0000256" key="2">
    <source>
        <dbReference type="ARBA" id="ARBA00022448"/>
    </source>
</evidence>
<evidence type="ECO:0000256" key="3">
    <source>
        <dbReference type="SAM" id="Coils"/>
    </source>
</evidence>
<dbReference type="Gene3D" id="2.40.420.20">
    <property type="match status" value="1"/>
</dbReference>
<dbReference type="Gene3D" id="2.40.50.100">
    <property type="match status" value="1"/>
</dbReference>
<dbReference type="GO" id="GO:0015679">
    <property type="term" value="P:plasma membrane copper ion transport"/>
    <property type="evidence" value="ECO:0007669"/>
    <property type="project" value="TreeGrafter"/>
</dbReference>
<reference evidence="6 7" key="1">
    <citation type="submission" date="2016-03" db="EMBL/GenBank/DDBJ databases">
        <title>Niastella vici sp. nov., isolated from farmland soil.</title>
        <authorList>
            <person name="Chen L."/>
            <person name="Wang D."/>
            <person name="Yang S."/>
            <person name="Wang G."/>
        </authorList>
    </citation>
    <scope>NUCLEOTIDE SEQUENCE [LARGE SCALE GENOMIC DNA]</scope>
    <source>
        <strain evidence="6 7">DJ57</strain>
    </source>
</reference>
<dbReference type="GO" id="GO:0022857">
    <property type="term" value="F:transmembrane transporter activity"/>
    <property type="evidence" value="ECO:0007669"/>
    <property type="project" value="InterPro"/>
</dbReference>
<dbReference type="Pfam" id="PF25973">
    <property type="entry name" value="BSH_CzcB"/>
    <property type="match status" value="1"/>
</dbReference>
<organism evidence="6 7">
    <name type="scientific">Niastella vici</name>
    <dbReference type="NCBI Taxonomy" id="1703345"/>
    <lineage>
        <taxon>Bacteria</taxon>
        <taxon>Pseudomonadati</taxon>
        <taxon>Bacteroidota</taxon>
        <taxon>Chitinophagia</taxon>
        <taxon>Chitinophagales</taxon>
        <taxon>Chitinophagaceae</taxon>
        <taxon>Niastella</taxon>
    </lineage>
</organism>
<evidence type="ECO:0000259" key="4">
    <source>
        <dbReference type="Pfam" id="PF25954"/>
    </source>
</evidence>
<dbReference type="PANTHER" id="PTHR30097:SF4">
    <property type="entry name" value="SLR6042 PROTEIN"/>
    <property type="match status" value="1"/>
</dbReference>
<sequence length="359" mass="40008">MKYNLFWLAIVTLTFSCGNHKPIDSAGNVFALTDTMLSKTKFAKAAVQDVKNELRLYGKITADNSKLSQVFPIVGGNVIKVNVELEDYVKQGQVLAIIRSGEVAEYEKERLDAISDVAIAEKNLQVAKDLFAGKLNSEKDVVAAEKELEKSKAALQRSNEVYGIYNLKKGALYNVTAPISGFIIEKNVTQNLMLNSNNVNNLFSIAQIDEVWVLANVNESDIGLISQGMDASIKTISYPNRTFTGKVDRIFNILDPDTKAMKVRIRIPNTNLALKPGMSATVSLQYAEHRKLITIPSSAIIFDKSKNWVMVYKDRSHIETRIIDVYRQIGDSTYVLDGLQEGETIISQNQMLIYDALND</sequence>
<dbReference type="PANTHER" id="PTHR30097">
    <property type="entry name" value="CATION EFFLUX SYSTEM PROTEIN CUSB"/>
    <property type="match status" value="1"/>
</dbReference>
<feature type="coiled-coil region" evidence="3">
    <location>
        <begin position="103"/>
        <end position="161"/>
    </location>
</feature>
<accession>A0A1V9FRJ4</accession>
<dbReference type="InterPro" id="IPR006143">
    <property type="entry name" value="RND_pump_MFP"/>
</dbReference>
<dbReference type="RefSeq" id="WP_081151008.1">
    <property type="nucleotide sequence ID" value="NZ_LVYD01000058.1"/>
</dbReference>
<keyword evidence="7" id="KW-1185">Reference proteome</keyword>
<dbReference type="GO" id="GO:0030313">
    <property type="term" value="C:cell envelope"/>
    <property type="evidence" value="ECO:0007669"/>
    <property type="project" value="TreeGrafter"/>
</dbReference>
<dbReference type="Pfam" id="PF25954">
    <property type="entry name" value="Beta-barrel_RND_2"/>
    <property type="match status" value="1"/>
</dbReference>
<feature type="domain" description="CzcB-like barrel-sandwich hybrid" evidence="5">
    <location>
        <begin position="68"/>
        <end position="197"/>
    </location>
</feature>
<gene>
    <name evidence="6" type="ORF">A3860_04345</name>
</gene>
<dbReference type="NCBIfam" id="TIGR01730">
    <property type="entry name" value="RND_mfp"/>
    <property type="match status" value="1"/>
</dbReference>
<dbReference type="InterPro" id="IPR058647">
    <property type="entry name" value="BSH_CzcB-like"/>
</dbReference>
<evidence type="ECO:0000313" key="6">
    <source>
        <dbReference type="EMBL" id="OQP60962.1"/>
    </source>
</evidence>
<dbReference type="PROSITE" id="PS51257">
    <property type="entry name" value="PROKAR_LIPOPROTEIN"/>
    <property type="match status" value="1"/>
</dbReference>
<dbReference type="STRING" id="1703345.A3860_04345"/>
<feature type="domain" description="CusB-like beta-barrel" evidence="4">
    <location>
        <begin position="210"/>
        <end position="285"/>
    </location>
</feature>
<dbReference type="AlphaFoldDB" id="A0A1V9FRJ4"/>